<evidence type="ECO:0000256" key="1">
    <source>
        <dbReference type="ARBA" id="ARBA00009387"/>
    </source>
</evidence>
<dbReference type="OrthoDB" id="8477976at2"/>
<evidence type="ECO:0000313" key="4">
    <source>
        <dbReference type="EMBL" id="RTR17256.1"/>
    </source>
</evidence>
<dbReference type="AlphaFoldDB" id="A0A3S0JG20"/>
<accession>A0A3S0JG20</accession>
<evidence type="ECO:0000313" key="5">
    <source>
        <dbReference type="Proteomes" id="UP000277007"/>
    </source>
</evidence>
<gene>
    <name evidence="4" type="ORF">EJ903_18750</name>
</gene>
<organism evidence="4 5">
    <name type="scientific">Azospirillum griseum</name>
    <dbReference type="NCBI Taxonomy" id="2496639"/>
    <lineage>
        <taxon>Bacteria</taxon>
        <taxon>Pseudomonadati</taxon>
        <taxon>Pseudomonadota</taxon>
        <taxon>Alphaproteobacteria</taxon>
        <taxon>Rhodospirillales</taxon>
        <taxon>Azospirillaceae</taxon>
        <taxon>Azospirillum</taxon>
    </lineage>
</organism>
<sequence length="351" mass="37129">MTNLTAFGLPSNAATQAASAPRGPANVEAAVRNASAKTGVDFSYLMEKAAVESGYRTDVKSSSSSATGLYQFIDSTWLQTMKQHGAEYGLGRYANAIQTRSDGRPYVADPAMKQEILDLRKDPNTSALMAAAFTKDNKDYLQDNVDGTIGSTELYMAHFLGAGGAAKFLNAMQDNPNRSARDLFPEAASANANVFVDKTTGKAKSLKEIYDRFASKFSENPMASFAPAQAATDAVRKQDMTDGFTTQVPTMPAKAMNGTPLSIYQVLALNALETPDEVDGINGKQTRPRDKANRRMRDEPVRTDQATEAGVGVGFGLGLGRMVGSESNPGLATSTVTAATTATSSATAKAA</sequence>
<proteinExistence type="inferred from homology"/>
<dbReference type="SUPFAM" id="SSF53955">
    <property type="entry name" value="Lysozyme-like"/>
    <property type="match status" value="1"/>
</dbReference>
<dbReference type="EMBL" id="RXMA01000020">
    <property type="protein sequence ID" value="RTR17256.1"/>
    <property type="molecule type" value="Genomic_DNA"/>
</dbReference>
<feature type="compositionally biased region" description="Basic and acidic residues" evidence="2">
    <location>
        <begin position="287"/>
        <end position="302"/>
    </location>
</feature>
<dbReference type="InterPro" id="IPR008258">
    <property type="entry name" value="Transglycosylase_SLT_dom_1"/>
</dbReference>
<dbReference type="Pfam" id="PF01464">
    <property type="entry name" value="SLT"/>
    <property type="match status" value="1"/>
</dbReference>
<dbReference type="RefSeq" id="WP_126618295.1">
    <property type="nucleotide sequence ID" value="NZ_JBHUCY010000056.1"/>
</dbReference>
<feature type="region of interest" description="Disordered" evidence="2">
    <location>
        <begin position="278"/>
        <end position="309"/>
    </location>
</feature>
<keyword evidence="5" id="KW-1185">Reference proteome</keyword>
<evidence type="ECO:0000256" key="2">
    <source>
        <dbReference type="SAM" id="MobiDB-lite"/>
    </source>
</evidence>
<comment type="similarity">
    <text evidence="1">Belongs to the virb1 family.</text>
</comment>
<comment type="caution">
    <text evidence="4">The sequence shown here is derived from an EMBL/GenBank/DDBJ whole genome shotgun (WGS) entry which is preliminary data.</text>
</comment>
<evidence type="ECO:0000259" key="3">
    <source>
        <dbReference type="Pfam" id="PF01464"/>
    </source>
</evidence>
<feature type="region of interest" description="Disordered" evidence="2">
    <location>
        <begin position="326"/>
        <end position="351"/>
    </location>
</feature>
<dbReference type="Proteomes" id="UP000277007">
    <property type="component" value="Unassembled WGS sequence"/>
</dbReference>
<reference evidence="4 5" key="1">
    <citation type="submission" date="2018-12" db="EMBL/GenBank/DDBJ databases">
        <authorList>
            <person name="Yang Y."/>
        </authorList>
    </citation>
    <scope>NUCLEOTIDE SEQUENCE [LARGE SCALE GENOMIC DNA]</scope>
    <source>
        <strain evidence="4 5">L-25-5w-1</strain>
    </source>
</reference>
<protein>
    <submittedName>
        <fullName evidence="4">Lytic transglycosylase domain-containing protein</fullName>
    </submittedName>
</protein>
<feature type="compositionally biased region" description="Low complexity" evidence="2">
    <location>
        <begin position="332"/>
        <end position="351"/>
    </location>
</feature>
<dbReference type="InterPro" id="IPR023346">
    <property type="entry name" value="Lysozyme-like_dom_sf"/>
</dbReference>
<name>A0A3S0JG20_9PROT</name>
<dbReference type="Gene3D" id="1.10.530.10">
    <property type="match status" value="1"/>
</dbReference>
<feature type="domain" description="Transglycosylase SLT" evidence="3">
    <location>
        <begin position="31"/>
        <end position="85"/>
    </location>
</feature>